<organism evidence="1 2">
    <name type="scientific">Rhizophagus irregularis</name>
    <dbReference type="NCBI Taxonomy" id="588596"/>
    <lineage>
        <taxon>Eukaryota</taxon>
        <taxon>Fungi</taxon>
        <taxon>Fungi incertae sedis</taxon>
        <taxon>Mucoromycota</taxon>
        <taxon>Glomeromycotina</taxon>
        <taxon>Glomeromycetes</taxon>
        <taxon>Glomerales</taxon>
        <taxon>Glomeraceae</taxon>
        <taxon>Rhizophagus</taxon>
    </lineage>
</organism>
<accession>A0A2I1HHY7</accession>
<dbReference type="EMBL" id="LLXI01003037">
    <property type="protein sequence ID" value="PKY58489.1"/>
    <property type="molecule type" value="Genomic_DNA"/>
</dbReference>
<protein>
    <submittedName>
        <fullName evidence="1">Uncharacterized protein</fullName>
    </submittedName>
</protein>
<dbReference type="VEuPathDB" id="FungiDB:RhiirA1_473314"/>
<comment type="caution">
    <text evidence="1">The sequence shown here is derived from an EMBL/GenBank/DDBJ whole genome shotgun (WGS) entry which is preliminary data.</text>
</comment>
<proteinExistence type="predicted"/>
<gene>
    <name evidence="1" type="ORF">RhiirA4_480449</name>
</gene>
<dbReference type="AlphaFoldDB" id="A0A2I1HHY7"/>
<sequence length="99" mass="11286">MIVAIHKKTKISCEKLIQEAIDNCAVQNIINIDLKKHSNSEKVAFDSYTKKIFDYSVKDDIIEEIHKFPFLLQRLIVKEACAVINKLEKGKGALDLTLI</sequence>
<evidence type="ECO:0000313" key="2">
    <source>
        <dbReference type="Proteomes" id="UP000234323"/>
    </source>
</evidence>
<evidence type="ECO:0000313" key="1">
    <source>
        <dbReference type="EMBL" id="PKY58489.1"/>
    </source>
</evidence>
<dbReference type="Proteomes" id="UP000234323">
    <property type="component" value="Unassembled WGS sequence"/>
</dbReference>
<name>A0A2I1HHY7_9GLOM</name>
<keyword evidence="2" id="KW-1185">Reference proteome</keyword>
<reference evidence="1 2" key="1">
    <citation type="submission" date="2015-10" db="EMBL/GenBank/DDBJ databases">
        <title>Genome analyses suggest a sexual origin of heterokaryosis in a supposedly ancient asexual fungus.</title>
        <authorList>
            <person name="Ropars J."/>
            <person name="Sedzielewska K."/>
            <person name="Noel J."/>
            <person name="Charron P."/>
            <person name="Farinelli L."/>
            <person name="Marton T."/>
            <person name="Kruger M."/>
            <person name="Pelin A."/>
            <person name="Brachmann A."/>
            <person name="Corradi N."/>
        </authorList>
    </citation>
    <scope>NUCLEOTIDE SEQUENCE [LARGE SCALE GENOMIC DNA]</scope>
    <source>
        <strain evidence="1 2">A4</strain>
    </source>
</reference>